<comment type="caution">
    <text evidence="2">The sequence shown here is derived from an EMBL/GenBank/DDBJ whole genome shotgun (WGS) entry which is preliminary data.</text>
</comment>
<gene>
    <name evidence="2" type="ORF">CDAR_60741</name>
</gene>
<keyword evidence="1" id="KW-0812">Transmembrane</keyword>
<evidence type="ECO:0000313" key="2">
    <source>
        <dbReference type="EMBL" id="GIY69970.1"/>
    </source>
</evidence>
<keyword evidence="3" id="KW-1185">Reference proteome</keyword>
<accession>A0AAV4VI44</accession>
<feature type="transmembrane region" description="Helical" evidence="1">
    <location>
        <begin position="36"/>
        <end position="54"/>
    </location>
</feature>
<sequence length="101" mass="11053">MASIFVLEWRLSLYGNVLYVLFSYIAILAHSHHSSFSPIAIAIDVGAGITYISVRKWLLSLGGNGHNLCELMASIPVWEWPLSLCGNGLYLRAGMASISVQ</sequence>
<feature type="transmembrane region" description="Helical" evidence="1">
    <location>
        <begin position="12"/>
        <end position="30"/>
    </location>
</feature>
<name>A0AAV4VI44_9ARAC</name>
<keyword evidence="1" id="KW-0472">Membrane</keyword>
<evidence type="ECO:0000256" key="1">
    <source>
        <dbReference type="SAM" id="Phobius"/>
    </source>
</evidence>
<dbReference type="Proteomes" id="UP001054837">
    <property type="component" value="Unassembled WGS sequence"/>
</dbReference>
<keyword evidence="1" id="KW-1133">Transmembrane helix</keyword>
<dbReference type="EMBL" id="BPLQ01013128">
    <property type="protein sequence ID" value="GIY69970.1"/>
    <property type="molecule type" value="Genomic_DNA"/>
</dbReference>
<reference evidence="2 3" key="1">
    <citation type="submission" date="2021-06" db="EMBL/GenBank/DDBJ databases">
        <title>Caerostris darwini draft genome.</title>
        <authorList>
            <person name="Kono N."/>
            <person name="Arakawa K."/>
        </authorList>
    </citation>
    <scope>NUCLEOTIDE SEQUENCE [LARGE SCALE GENOMIC DNA]</scope>
</reference>
<organism evidence="2 3">
    <name type="scientific">Caerostris darwini</name>
    <dbReference type="NCBI Taxonomy" id="1538125"/>
    <lineage>
        <taxon>Eukaryota</taxon>
        <taxon>Metazoa</taxon>
        <taxon>Ecdysozoa</taxon>
        <taxon>Arthropoda</taxon>
        <taxon>Chelicerata</taxon>
        <taxon>Arachnida</taxon>
        <taxon>Araneae</taxon>
        <taxon>Araneomorphae</taxon>
        <taxon>Entelegynae</taxon>
        <taxon>Araneoidea</taxon>
        <taxon>Araneidae</taxon>
        <taxon>Caerostris</taxon>
    </lineage>
</organism>
<proteinExistence type="predicted"/>
<dbReference type="AlphaFoldDB" id="A0AAV4VI44"/>
<evidence type="ECO:0000313" key="3">
    <source>
        <dbReference type="Proteomes" id="UP001054837"/>
    </source>
</evidence>
<protein>
    <submittedName>
        <fullName evidence="2">Uncharacterized protein</fullName>
    </submittedName>
</protein>